<dbReference type="InterPro" id="IPR035900">
    <property type="entry name" value="Colicin_E_sf"/>
</dbReference>
<keyword evidence="2" id="KW-1185">Reference proteome</keyword>
<organism evidence="1 2">
    <name type="scientific">Streptomyces oryzae</name>
    <dbReference type="NCBI Taxonomy" id="1434886"/>
    <lineage>
        <taxon>Bacteria</taxon>
        <taxon>Bacillati</taxon>
        <taxon>Actinomycetota</taxon>
        <taxon>Actinomycetes</taxon>
        <taxon>Kitasatosporales</taxon>
        <taxon>Streptomycetaceae</taxon>
        <taxon>Streptomyces</taxon>
    </lineage>
</organism>
<reference evidence="1 2" key="1">
    <citation type="submission" date="2020-11" db="EMBL/GenBank/DDBJ databases">
        <title>Streptomyces spirodelae sp. nov., isolated from duckweed.</title>
        <authorList>
            <person name="Saimee Y."/>
            <person name="Duangmal K."/>
        </authorList>
    </citation>
    <scope>NUCLEOTIDE SEQUENCE [LARGE SCALE GENOMIC DNA]</scope>
    <source>
        <strain evidence="1 2">S16-07</strain>
    </source>
</reference>
<accession>A0ABS3XHB9</accession>
<name>A0ABS3XHB9_9ACTN</name>
<comment type="caution">
    <text evidence="1">The sequence shown here is derived from an EMBL/GenBank/DDBJ whole genome shotgun (WGS) entry which is preliminary data.</text>
</comment>
<protein>
    <submittedName>
        <fullName evidence="1">Uncharacterized protein</fullName>
    </submittedName>
</protein>
<dbReference type="EMBL" id="JADKMA010000146">
    <property type="protein sequence ID" value="MBO8194774.1"/>
    <property type="molecule type" value="Genomic_DNA"/>
</dbReference>
<sequence>MRSMNLRPELLPPPVGPRRLEEISGEIERIADLIARGEPVDDAVAAFAERTGHAYTALDFAEYDGWRGLEDFAREAARPARPKIPGITRDELVELARRILAADPETDYYLRLFAANVPHPQAADLLFHPPAELRGASAEAVTDAALSHRAIAL</sequence>
<evidence type="ECO:0000313" key="2">
    <source>
        <dbReference type="Proteomes" id="UP001519064"/>
    </source>
</evidence>
<dbReference type="Gene3D" id="1.10.1200.20">
    <property type="entry name" value="Colicin E immunity protein"/>
    <property type="match status" value="1"/>
</dbReference>
<gene>
    <name evidence="1" type="ORF">ITI46_24410</name>
</gene>
<proteinExistence type="predicted"/>
<dbReference type="Proteomes" id="UP001519064">
    <property type="component" value="Unassembled WGS sequence"/>
</dbReference>
<evidence type="ECO:0000313" key="1">
    <source>
        <dbReference type="EMBL" id="MBO8194774.1"/>
    </source>
</evidence>